<organism evidence="6 7">
    <name type="scientific">Clostridium luticellarii</name>
    <dbReference type="NCBI Taxonomy" id="1691940"/>
    <lineage>
        <taxon>Bacteria</taxon>
        <taxon>Bacillati</taxon>
        <taxon>Bacillota</taxon>
        <taxon>Clostridia</taxon>
        <taxon>Eubacteriales</taxon>
        <taxon>Clostridiaceae</taxon>
        <taxon>Clostridium</taxon>
    </lineage>
</organism>
<comment type="pathway">
    <text evidence="1">Carbohydrate acid metabolism.</text>
</comment>
<dbReference type="GO" id="GO:0016829">
    <property type="term" value="F:lyase activity"/>
    <property type="evidence" value="ECO:0007669"/>
    <property type="project" value="UniProtKB-KW"/>
</dbReference>
<name>A0A2T0BQB3_9CLOT</name>
<dbReference type="Proteomes" id="UP000237798">
    <property type="component" value="Unassembled WGS sequence"/>
</dbReference>
<evidence type="ECO:0000256" key="1">
    <source>
        <dbReference type="ARBA" id="ARBA00004761"/>
    </source>
</evidence>
<accession>A0A2T0BQB3</accession>
<dbReference type="PANTHER" id="PTHR30246">
    <property type="entry name" value="2-KETO-3-DEOXY-6-PHOSPHOGLUCONATE ALDOLASE"/>
    <property type="match status" value="1"/>
</dbReference>
<comment type="caution">
    <text evidence="6">The sequence shown here is derived from an EMBL/GenBank/DDBJ whole genome shotgun (WGS) entry which is preliminary data.</text>
</comment>
<evidence type="ECO:0000313" key="7">
    <source>
        <dbReference type="Proteomes" id="UP000237798"/>
    </source>
</evidence>
<dbReference type="PANTHER" id="PTHR30246:SF1">
    <property type="entry name" value="2-DEHYDRO-3-DEOXY-6-PHOSPHOGALACTONATE ALDOLASE-RELATED"/>
    <property type="match status" value="1"/>
</dbReference>
<dbReference type="RefSeq" id="WP_106008390.1">
    <property type="nucleotide sequence ID" value="NZ_JALCQO010000007.1"/>
</dbReference>
<dbReference type="Pfam" id="PF01081">
    <property type="entry name" value="Aldolase"/>
    <property type="match status" value="1"/>
</dbReference>
<gene>
    <name evidence="6" type="primary">kdgA_1</name>
    <name evidence="6" type="ORF">CLLU_09000</name>
</gene>
<proteinExistence type="inferred from homology"/>
<dbReference type="InterPro" id="IPR013785">
    <property type="entry name" value="Aldolase_TIM"/>
</dbReference>
<evidence type="ECO:0000256" key="3">
    <source>
        <dbReference type="ARBA" id="ARBA00011233"/>
    </source>
</evidence>
<dbReference type="InterPro" id="IPR000887">
    <property type="entry name" value="Aldlse_KDPG_KHG"/>
</dbReference>
<dbReference type="NCBIfam" id="TIGR01182">
    <property type="entry name" value="eda"/>
    <property type="match status" value="1"/>
</dbReference>
<keyword evidence="5" id="KW-0119">Carbohydrate metabolism</keyword>
<dbReference type="Gene3D" id="3.20.20.70">
    <property type="entry name" value="Aldolase class I"/>
    <property type="match status" value="1"/>
</dbReference>
<evidence type="ECO:0000313" key="6">
    <source>
        <dbReference type="EMBL" id="PRR86068.1"/>
    </source>
</evidence>
<dbReference type="CDD" id="cd00452">
    <property type="entry name" value="KDPG_aldolase"/>
    <property type="match status" value="1"/>
</dbReference>
<comment type="similarity">
    <text evidence="2">Belongs to the KHG/KDPG aldolase family.</text>
</comment>
<keyword evidence="7" id="KW-1185">Reference proteome</keyword>
<dbReference type="SUPFAM" id="SSF51569">
    <property type="entry name" value="Aldolase"/>
    <property type="match status" value="1"/>
</dbReference>
<evidence type="ECO:0000256" key="2">
    <source>
        <dbReference type="ARBA" id="ARBA00006906"/>
    </source>
</evidence>
<evidence type="ECO:0000256" key="5">
    <source>
        <dbReference type="ARBA" id="ARBA00023277"/>
    </source>
</evidence>
<sequence length="218" mass="23028">MNVLSQIMNYKIIAIIRGSKAKDVVEIAKALNKGGIRLIEVAMNSPKALNVIEQLSCELGDEMIVGAGTVLDPQTARNALIAGAKFILSPTVDKETIKMTKRYGAVSIPGAFTPTEILNAFVNGGDIIKVFPASSVGPSYIKDIKGPLNQIPLLPTGGINLDNIDSYIKNGAAGAGVGGSLVNSKITVNEAYLKELTVKASEFVNKVNKCNLNQTNSI</sequence>
<reference evidence="6 7" key="1">
    <citation type="submission" date="2018-03" db="EMBL/GenBank/DDBJ databases">
        <title>Genome sequence of Clostridium luticellarii DSM 29923.</title>
        <authorList>
            <person name="Poehlein A."/>
            <person name="Daniel R."/>
        </authorList>
    </citation>
    <scope>NUCLEOTIDE SEQUENCE [LARGE SCALE GENOMIC DNA]</scope>
    <source>
        <strain evidence="6 7">DSM 29923</strain>
    </source>
</reference>
<dbReference type="OrthoDB" id="9802667at2"/>
<keyword evidence="4" id="KW-0456">Lyase</keyword>
<protein>
    <submittedName>
        <fullName evidence="6">KHG/KDPG aldolase</fullName>
    </submittedName>
</protein>
<dbReference type="AlphaFoldDB" id="A0A2T0BQB3"/>
<comment type="subunit">
    <text evidence="3">Homotrimer.</text>
</comment>
<dbReference type="EMBL" id="PVXP01000008">
    <property type="protein sequence ID" value="PRR86068.1"/>
    <property type="molecule type" value="Genomic_DNA"/>
</dbReference>
<evidence type="ECO:0000256" key="4">
    <source>
        <dbReference type="ARBA" id="ARBA00023239"/>
    </source>
</evidence>